<dbReference type="eggNOG" id="ENOG502R01W">
    <property type="taxonomic scope" value="Eukaryota"/>
</dbReference>
<organism evidence="3 4">
    <name type="scientific">Heterobasidion irregulare (strain TC 32-1)</name>
    <dbReference type="NCBI Taxonomy" id="747525"/>
    <lineage>
        <taxon>Eukaryota</taxon>
        <taxon>Fungi</taxon>
        <taxon>Dikarya</taxon>
        <taxon>Basidiomycota</taxon>
        <taxon>Agaricomycotina</taxon>
        <taxon>Agaricomycetes</taxon>
        <taxon>Russulales</taxon>
        <taxon>Bondarzewiaceae</taxon>
        <taxon>Heterobasidion</taxon>
        <taxon>Heterobasidion annosum species complex</taxon>
    </lineage>
</organism>
<dbReference type="GO" id="GO:0032007">
    <property type="term" value="P:negative regulation of TOR signaling"/>
    <property type="evidence" value="ECO:0007669"/>
    <property type="project" value="TreeGrafter"/>
</dbReference>
<dbReference type="PANTHER" id="PTHR15154">
    <property type="entry name" value="HAMARTIN"/>
    <property type="match status" value="1"/>
</dbReference>
<sequence>MSTDITRSLSRLLESAPQAPPLNDILTSVDTFILECTSSPEPEILLYNLEEELQTIHRDAVDHDSREQTEIFLAVLCRLIPVISSTSLISTWFDLVLRPALRDPKLSATGISSAKELVIVGLVKVDENYPAKQGEFRRHLLDLYLLDAYNEGSGNDVLEWAELSEEQRERRRLWKSNLEDIMVQFGLEQPEALFTQIFNAFASTSSRLQLFILLNRYTSQPSFELHASVLAAHSLMSSILTSLLVDNSTTVCTIALSVLTKLLPIFAVKASHNLKAMLSRLFAILARIICWQERQPTDASAQEEDPSSDGTSQGDPDEITRQSMQSSRALNTRADLDWQRLELTFGSAAAPAPSPRRFFTFLYYLYPCNLLSFLRRTAHYLTDAGVESPYSVDWMEALDIDQIKTKSEVLLRAHITHPLIIWRNATNELNNPDFFERYDVPRIVTECMRLEVRNSRLERVPQVFPDDHQESELGTDTYFPLSSHDIGDTQAVEEVTEDEFLVSRIVQVPSTKTKISLRDMVNTSIALKSNAEIEIVDPTPTWPYALFTSASISSATPSVPLAGESSDASSQRETEVPVHIAQAISGLQREVLLLRNELNFELWLTRENMKQIGVLYEQRIVKRNAEMERQGLHNALRDYKNQVARLQYQLKDQKEQSDMAKKKYGDWNAELQQKIRDLRDQKRSWVTETASLRQAEKELRAQFIAQGKLLAEAANRVFQLESSIKENAHKLDRLKDYERQIEQLTTLQKLWNVDVQKYKSQTEVIKSMLSKYKKMELRLETYEKTHTEMEEHARASRRQIQTLELQLAFSKHQKPHISPPSDAAYRERVSALEQENERLRNQYEELENEVEEVKEMVEILRAQVSKSPGILSDARLSPNIGSPLIL</sequence>
<feature type="region of interest" description="Disordered" evidence="2">
    <location>
        <begin position="298"/>
        <end position="327"/>
    </location>
</feature>
<dbReference type="GO" id="GO:0051726">
    <property type="term" value="P:regulation of cell cycle"/>
    <property type="evidence" value="ECO:0007669"/>
    <property type="project" value="TreeGrafter"/>
</dbReference>
<evidence type="ECO:0008006" key="5">
    <source>
        <dbReference type="Google" id="ProtNLM"/>
    </source>
</evidence>
<keyword evidence="4" id="KW-1185">Reference proteome</keyword>
<name>W4KJW9_HETIT</name>
<dbReference type="GeneID" id="20673214"/>
<evidence type="ECO:0000256" key="1">
    <source>
        <dbReference type="SAM" id="Coils"/>
    </source>
</evidence>
<evidence type="ECO:0000256" key="2">
    <source>
        <dbReference type="SAM" id="MobiDB-lite"/>
    </source>
</evidence>
<dbReference type="PANTHER" id="PTHR15154:SF2">
    <property type="entry name" value="HAMARTIN"/>
    <property type="match status" value="1"/>
</dbReference>
<dbReference type="Proteomes" id="UP000030671">
    <property type="component" value="Unassembled WGS sequence"/>
</dbReference>
<feature type="coiled-coil region" evidence="1">
    <location>
        <begin position="720"/>
        <end position="863"/>
    </location>
</feature>
<dbReference type="GO" id="GO:0033596">
    <property type="term" value="C:TSC1-TSC2 complex"/>
    <property type="evidence" value="ECO:0007669"/>
    <property type="project" value="TreeGrafter"/>
</dbReference>
<feature type="coiled-coil region" evidence="1">
    <location>
        <begin position="622"/>
        <end position="688"/>
    </location>
</feature>
<evidence type="ECO:0000313" key="4">
    <source>
        <dbReference type="Proteomes" id="UP000030671"/>
    </source>
</evidence>
<dbReference type="HOGENOM" id="CLU_007465_0_0_1"/>
<protein>
    <recommendedName>
        <fullName evidence="5">Tuberous sclerosis 1</fullName>
    </recommendedName>
</protein>
<dbReference type="EMBL" id="KI925455">
    <property type="protein sequence ID" value="ETW85999.1"/>
    <property type="molecule type" value="Genomic_DNA"/>
</dbReference>
<dbReference type="KEGG" id="hir:HETIRDRAFT_414974"/>
<dbReference type="InterPro" id="IPR007483">
    <property type="entry name" value="Hamartin"/>
</dbReference>
<evidence type="ECO:0000313" key="3">
    <source>
        <dbReference type="EMBL" id="ETW85999.1"/>
    </source>
</evidence>
<dbReference type="OrthoDB" id="28737at2759"/>
<accession>W4KJW9</accession>
<dbReference type="RefSeq" id="XP_009542790.1">
    <property type="nucleotide sequence ID" value="XM_009544495.1"/>
</dbReference>
<keyword evidence="1" id="KW-0175">Coiled coil</keyword>
<dbReference type="InParanoid" id="W4KJW9"/>
<dbReference type="STRING" id="747525.W4KJW9"/>
<reference evidence="3 4" key="1">
    <citation type="journal article" date="2012" name="New Phytol.">
        <title>Insight into trade-off between wood decay and parasitism from the genome of a fungal forest pathogen.</title>
        <authorList>
            <person name="Olson A."/>
            <person name="Aerts A."/>
            <person name="Asiegbu F."/>
            <person name="Belbahri L."/>
            <person name="Bouzid O."/>
            <person name="Broberg A."/>
            <person name="Canback B."/>
            <person name="Coutinho P.M."/>
            <person name="Cullen D."/>
            <person name="Dalman K."/>
            <person name="Deflorio G."/>
            <person name="van Diepen L.T."/>
            <person name="Dunand C."/>
            <person name="Duplessis S."/>
            <person name="Durling M."/>
            <person name="Gonthier P."/>
            <person name="Grimwood J."/>
            <person name="Fossdal C.G."/>
            <person name="Hansson D."/>
            <person name="Henrissat B."/>
            <person name="Hietala A."/>
            <person name="Himmelstrand K."/>
            <person name="Hoffmeister D."/>
            <person name="Hogberg N."/>
            <person name="James T.Y."/>
            <person name="Karlsson M."/>
            <person name="Kohler A."/>
            <person name="Kues U."/>
            <person name="Lee Y.H."/>
            <person name="Lin Y.C."/>
            <person name="Lind M."/>
            <person name="Lindquist E."/>
            <person name="Lombard V."/>
            <person name="Lucas S."/>
            <person name="Lunden K."/>
            <person name="Morin E."/>
            <person name="Murat C."/>
            <person name="Park J."/>
            <person name="Raffaello T."/>
            <person name="Rouze P."/>
            <person name="Salamov A."/>
            <person name="Schmutz J."/>
            <person name="Solheim H."/>
            <person name="Stahlberg J."/>
            <person name="Velez H."/>
            <person name="de Vries R.P."/>
            <person name="Wiebenga A."/>
            <person name="Woodward S."/>
            <person name="Yakovlev I."/>
            <person name="Garbelotto M."/>
            <person name="Martin F."/>
            <person name="Grigoriev I.V."/>
            <person name="Stenlid J."/>
        </authorList>
    </citation>
    <scope>NUCLEOTIDE SEQUENCE [LARGE SCALE GENOMIC DNA]</scope>
    <source>
        <strain evidence="3 4">TC 32-1</strain>
    </source>
</reference>
<dbReference type="AlphaFoldDB" id="W4KJW9"/>
<proteinExistence type="predicted"/>
<gene>
    <name evidence="3" type="ORF">HETIRDRAFT_414974</name>
</gene>